<feature type="compositionally biased region" description="Low complexity" evidence="2">
    <location>
        <begin position="410"/>
        <end position="419"/>
    </location>
</feature>
<organism evidence="4 5">
    <name type="scientific">Neocallimastix californiae</name>
    <dbReference type="NCBI Taxonomy" id="1754190"/>
    <lineage>
        <taxon>Eukaryota</taxon>
        <taxon>Fungi</taxon>
        <taxon>Fungi incertae sedis</taxon>
        <taxon>Chytridiomycota</taxon>
        <taxon>Chytridiomycota incertae sedis</taxon>
        <taxon>Neocallimastigomycetes</taxon>
        <taxon>Neocallimastigales</taxon>
        <taxon>Neocallimastigaceae</taxon>
        <taxon>Neocallimastix</taxon>
    </lineage>
</organism>
<gene>
    <name evidence="4" type="ORF">LY90DRAFT_193423</name>
</gene>
<evidence type="ECO:0000259" key="3">
    <source>
        <dbReference type="PROSITE" id="PS50222"/>
    </source>
</evidence>
<keyword evidence="1" id="KW-0106">Calcium</keyword>
<sequence>MEETGLSLMFLSFGVEGKGKGLSLKDLYGVYKFQIMTDKAELLRGLKYAFGEDNLIDRLTGNYHPDDNNSILSLSEDSITNNNSTNLSKSNTPKKSLNEIPLIDGDEICQPLKDIAKDLFNKSDKDGDGLLNEKEFNNYFSLLDTEPMGESGLKLTFVSFGVEGKGKGLSLKDLYGLYKFQIMTDKDDFLRGLKYAYGENNLIDKLSGNYEPTNTSSKDNSTSSKNNNNNTNNKTNSNSSKTNDSKKSLNEIPLMDGNEICQPLKDIVKELFIKCDKDKDGKLNAREYNDYFRLLDTEPMSESGLLLVFLSFGVEGKGKGLTLNDLYGVYKFQIMTDKEDVLRGLKYAYGEKHLIERLSGTYNPSSNIKNTNDNNSDNSDKEDSDDDDGFDFDKLFGNNTNHSNDKKSSNYDSSSSSSRIDNKLINNSGNDIKDELKSMVEEIFYRFDKDKDKTLSINEFWDFSRYCGMVFSNRSDIQKLQCFSGRNNIDLGSFYKFFYIESLEHQDDVFNYLVNIYGEEQVNKELSLQSDLKQKSVPKKSINEIQFMNGNDIISELKSIAREIFIKCDKDRDGILNSNEYNDYFRLIDGSKWNKINVFNFRC</sequence>
<dbReference type="GO" id="GO:0005509">
    <property type="term" value="F:calcium ion binding"/>
    <property type="evidence" value="ECO:0007669"/>
    <property type="project" value="InterPro"/>
</dbReference>
<dbReference type="PANTHER" id="PTHR10827:SF85">
    <property type="entry name" value="CALCIUM-BINDING PROTEIN"/>
    <property type="match status" value="1"/>
</dbReference>
<feature type="compositionally biased region" description="Low complexity" evidence="2">
    <location>
        <begin position="213"/>
        <end position="242"/>
    </location>
</feature>
<dbReference type="OrthoDB" id="26525at2759"/>
<dbReference type="InterPro" id="IPR018247">
    <property type="entry name" value="EF_Hand_1_Ca_BS"/>
</dbReference>
<dbReference type="PROSITE" id="PS50222">
    <property type="entry name" value="EF_HAND_2"/>
    <property type="match status" value="4"/>
</dbReference>
<accession>A0A1Y2ELS7</accession>
<evidence type="ECO:0000313" key="5">
    <source>
        <dbReference type="Proteomes" id="UP000193920"/>
    </source>
</evidence>
<feature type="domain" description="EF-hand" evidence="3">
    <location>
        <begin position="263"/>
        <end position="298"/>
    </location>
</feature>
<reference evidence="4 5" key="1">
    <citation type="submission" date="2016-08" db="EMBL/GenBank/DDBJ databases">
        <title>A Parts List for Fungal Cellulosomes Revealed by Comparative Genomics.</title>
        <authorList>
            <consortium name="DOE Joint Genome Institute"/>
            <person name="Haitjema C.H."/>
            <person name="Gilmore S.P."/>
            <person name="Henske J.K."/>
            <person name="Solomon K.V."/>
            <person name="De Groot R."/>
            <person name="Kuo A."/>
            <person name="Mondo S.J."/>
            <person name="Salamov A.A."/>
            <person name="Labutti K."/>
            <person name="Zhao Z."/>
            <person name="Chiniquy J."/>
            <person name="Barry K."/>
            <person name="Brewer H.M."/>
            <person name="Purvine S.O."/>
            <person name="Wright A.T."/>
            <person name="Boxma B."/>
            <person name="Van Alen T."/>
            <person name="Hackstein J.H."/>
            <person name="Baker S.E."/>
            <person name="Grigoriev I.V."/>
            <person name="O'Malley M.A."/>
        </authorList>
    </citation>
    <scope>NUCLEOTIDE SEQUENCE [LARGE SCALE GENOMIC DNA]</scope>
    <source>
        <strain evidence="4 5">G1</strain>
    </source>
</reference>
<feature type="compositionally biased region" description="Low complexity" evidence="2">
    <location>
        <begin position="363"/>
        <end position="377"/>
    </location>
</feature>
<dbReference type="AlphaFoldDB" id="A0A1Y2ELS7"/>
<dbReference type="SUPFAM" id="SSF47473">
    <property type="entry name" value="EF-hand"/>
    <property type="match status" value="2"/>
</dbReference>
<proteinExistence type="predicted"/>
<feature type="compositionally biased region" description="Acidic residues" evidence="2">
    <location>
        <begin position="380"/>
        <end position="390"/>
    </location>
</feature>
<dbReference type="Proteomes" id="UP000193920">
    <property type="component" value="Unassembled WGS sequence"/>
</dbReference>
<feature type="region of interest" description="Disordered" evidence="2">
    <location>
        <begin position="360"/>
        <end position="424"/>
    </location>
</feature>
<keyword evidence="5" id="KW-1185">Reference proteome</keyword>
<dbReference type="PROSITE" id="PS00018">
    <property type="entry name" value="EF_HAND_1"/>
    <property type="match status" value="4"/>
</dbReference>
<feature type="region of interest" description="Disordered" evidence="2">
    <location>
        <begin position="206"/>
        <end position="249"/>
    </location>
</feature>
<feature type="domain" description="EF-hand" evidence="3">
    <location>
        <begin position="435"/>
        <end position="470"/>
    </location>
</feature>
<evidence type="ECO:0000256" key="2">
    <source>
        <dbReference type="SAM" id="MobiDB-lite"/>
    </source>
</evidence>
<dbReference type="SMART" id="SM00054">
    <property type="entry name" value="EFh"/>
    <property type="match status" value="4"/>
</dbReference>
<dbReference type="EMBL" id="MCOG01000039">
    <property type="protein sequence ID" value="ORY72459.1"/>
    <property type="molecule type" value="Genomic_DNA"/>
</dbReference>
<protein>
    <recommendedName>
        <fullName evidence="3">EF-hand domain-containing protein</fullName>
    </recommendedName>
</protein>
<dbReference type="PANTHER" id="PTHR10827">
    <property type="entry name" value="RETICULOCALBIN"/>
    <property type="match status" value="1"/>
</dbReference>
<evidence type="ECO:0000313" key="4">
    <source>
        <dbReference type="EMBL" id="ORY72459.1"/>
    </source>
</evidence>
<dbReference type="InterPro" id="IPR002048">
    <property type="entry name" value="EF_hand_dom"/>
</dbReference>
<comment type="caution">
    <text evidence="4">The sequence shown here is derived from an EMBL/GenBank/DDBJ whole genome shotgun (WGS) entry which is preliminary data.</text>
</comment>
<feature type="domain" description="EF-hand" evidence="3">
    <location>
        <begin position="111"/>
        <end position="146"/>
    </location>
</feature>
<dbReference type="InterPro" id="IPR011992">
    <property type="entry name" value="EF-hand-dom_pair"/>
</dbReference>
<evidence type="ECO:0000256" key="1">
    <source>
        <dbReference type="ARBA" id="ARBA00022837"/>
    </source>
</evidence>
<feature type="domain" description="EF-hand" evidence="3">
    <location>
        <begin position="556"/>
        <end position="591"/>
    </location>
</feature>
<name>A0A1Y2ELS7_9FUNG</name>
<dbReference type="Gene3D" id="1.10.238.10">
    <property type="entry name" value="EF-hand"/>
    <property type="match status" value="4"/>
</dbReference>